<evidence type="ECO:0000259" key="11">
    <source>
        <dbReference type="Pfam" id="PF13796"/>
    </source>
</evidence>
<keyword evidence="9" id="KW-0472">Membrane</keyword>
<dbReference type="GO" id="GO:0005524">
    <property type="term" value="F:ATP binding"/>
    <property type="evidence" value="ECO:0007669"/>
    <property type="project" value="UniProtKB-KW"/>
</dbReference>
<dbReference type="Gene3D" id="3.30.565.10">
    <property type="entry name" value="Histidine kinase-like ATPase, C-terminal domain"/>
    <property type="match status" value="1"/>
</dbReference>
<keyword evidence="7" id="KW-0067">ATP-binding</keyword>
<evidence type="ECO:0000256" key="5">
    <source>
        <dbReference type="ARBA" id="ARBA00022741"/>
    </source>
</evidence>
<evidence type="ECO:0000256" key="6">
    <source>
        <dbReference type="ARBA" id="ARBA00022777"/>
    </source>
</evidence>
<dbReference type="InterPro" id="IPR050482">
    <property type="entry name" value="Sensor_HK_TwoCompSys"/>
</dbReference>
<evidence type="ECO:0000256" key="8">
    <source>
        <dbReference type="ARBA" id="ARBA00023012"/>
    </source>
</evidence>
<evidence type="ECO:0000313" key="12">
    <source>
        <dbReference type="EMBL" id="GGR44719.1"/>
    </source>
</evidence>
<dbReference type="GeneID" id="95455260"/>
<dbReference type="PANTHER" id="PTHR24421">
    <property type="entry name" value="NITRATE/NITRITE SENSOR PROTEIN NARX-RELATED"/>
    <property type="match status" value="1"/>
</dbReference>
<keyword evidence="14" id="KW-1185">Reference proteome</keyword>
<dbReference type="EC" id="2.7.13.3" evidence="2"/>
<sequence length="437" mass="46254">MNARTGEIEKTGRSLGGSVAMMLRGVALTGLAIYEALLLLWVSLIVCLCLVGIGIPLLPGALNAVRKDARTQRRLAGEWSGIRVASSHLPEPATPPGPAWKRAHRMLGDGATWRDLLWALVNPLVGPLMALLPAAAVVGGLWGLSLTFLWDGLPESWNGVWFTFIPVNSQTTAILAGALGLVELAAGLTLLPRLMLPLHGRWVRLMLGSTRAALTNRVEHLASTRSDAMDMNATELRRIERDLHDGAQVRLVALGMTLSAAESLVERNPEAVRALLAEAKDNSAKALNELRDLVHGVHPPLLADRGLVDAIRTLGLELPLRVHVTGSIPGRLPAPVESAAYFAIAELLSNVTKHAKASEATVDIRYSDHSLRVAVHDDGVGGADPRNGTGLAGVERRLAAFDGLLVVTSPLGGPTSAAFEIACELLSGSATDDVPAT</sequence>
<keyword evidence="9" id="KW-0812">Transmembrane</keyword>
<organism evidence="12 15">
    <name type="scientific">Streptomyces cinereoruber</name>
    <dbReference type="NCBI Taxonomy" id="67260"/>
    <lineage>
        <taxon>Bacteria</taxon>
        <taxon>Bacillati</taxon>
        <taxon>Actinomycetota</taxon>
        <taxon>Actinomycetes</taxon>
        <taxon>Kitasatosporales</taxon>
        <taxon>Streptomycetaceae</taxon>
        <taxon>Streptomyces</taxon>
    </lineage>
</organism>
<dbReference type="GO" id="GO:0016020">
    <property type="term" value="C:membrane"/>
    <property type="evidence" value="ECO:0007669"/>
    <property type="project" value="InterPro"/>
</dbReference>
<evidence type="ECO:0000313" key="15">
    <source>
        <dbReference type="Proteomes" id="UP000642014"/>
    </source>
</evidence>
<evidence type="ECO:0000256" key="1">
    <source>
        <dbReference type="ARBA" id="ARBA00000085"/>
    </source>
</evidence>
<feature type="domain" description="Signal transduction histidine kinase subgroup 3 dimerisation and phosphoacceptor" evidence="10">
    <location>
        <begin position="235"/>
        <end position="301"/>
    </location>
</feature>
<feature type="transmembrane region" description="Helical" evidence="9">
    <location>
        <begin position="124"/>
        <end position="150"/>
    </location>
</feature>
<dbReference type="Gene3D" id="1.20.5.1930">
    <property type="match status" value="1"/>
</dbReference>
<feature type="transmembrane region" description="Helical" evidence="9">
    <location>
        <begin position="40"/>
        <end position="65"/>
    </location>
</feature>
<evidence type="ECO:0000256" key="7">
    <source>
        <dbReference type="ARBA" id="ARBA00022840"/>
    </source>
</evidence>
<dbReference type="Pfam" id="PF07730">
    <property type="entry name" value="HisKA_3"/>
    <property type="match status" value="1"/>
</dbReference>
<dbReference type="SUPFAM" id="SSF55874">
    <property type="entry name" value="ATPase domain of HSP90 chaperone/DNA topoisomerase II/histidine kinase"/>
    <property type="match status" value="1"/>
</dbReference>
<feature type="domain" description="Putative sensor" evidence="11">
    <location>
        <begin position="33"/>
        <end position="207"/>
    </location>
</feature>
<reference evidence="13 14" key="2">
    <citation type="submission" date="2017-09" db="EMBL/GenBank/DDBJ databases">
        <authorList>
            <person name="Lee N."/>
            <person name="Cho B.-K."/>
        </authorList>
    </citation>
    <scope>NUCLEOTIDE SEQUENCE [LARGE SCALE GENOMIC DNA]</scope>
    <source>
        <strain evidence="13 14">ATCC 19740</strain>
    </source>
</reference>
<name>A0AAV4KTV4_9ACTN</name>
<dbReference type="PANTHER" id="PTHR24421:SF10">
    <property type="entry name" value="NITRATE_NITRITE SENSOR PROTEIN NARQ"/>
    <property type="match status" value="1"/>
</dbReference>
<dbReference type="EMBL" id="CP023693">
    <property type="protein sequence ID" value="QEV33473.1"/>
    <property type="molecule type" value="Genomic_DNA"/>
</dbReference>
<dbReference type="CDD" id="cd16917">
    <property type="entry name" value="HATPase_UhpB-NarQ-NarX-like"/>
    <property type="match status" value="1"/>
</dbReference>
<protein>
    <recommendedName>
        <fullName evidence="2">histidine kinase</fullName>
        <ecNumber evidence="2">2.7.13.3</ecNumber>
    </recommendedName>
</protein>
<proteinExistence type="predicted"/>
<keyword evidence="8" id="KW-0902">Two-component regulatory system</keyword>
<dbReference type="InterPro" id="IPR011712">
    <property type="entry name" value="Sig_transdc_His_kin_sub3_dim/P"/>
</dbReference>
<keyword evidence="3" id="KW-0597">Phosphoprotein</keyword>
<dbReference type="Pfam" id="PF13796">
    <property type="entry name" value="Sensor"/>
    <property type="match status" value="1"/>
</dbReference>
<evidence type="ECO:0000313" key="14">
    <source>
        <dbReference type="Proteomes" id="UP000326029"/>
    </source>
</evidence>
<evidence type="ECO:0000313" key="13">
    <source>
        <dbReference type="EMBL" id="QEV33473.1"/>
    </source>
</evidence>
<keyword evidence="9" id="KW-1133">Transmembrane helix</keyword>
<gene>
    <name evidence="13" type="ORF">CP977_15925</name>
    <name evidence="12" type="ORF">GCM10010497_55170</name>
</gene>
<dbReference type="InterPro" id="IPR025828">
    <property type="entry name" value="Put_sensor_dom"/>
</dbReference>
<reference evidence="12 15" key="1">
    <citation type="journal article" date="2014" name="Int. J. Syst. Evol. Microbiol.">
        <title>Complete genome sequence of Corynebacterium casei LMG S-19264T (=DSM 44701T), isolated from a smear-ripened cheese.</title>
        <authorList>
            <consortium name="US DOE Joint Genome Institute (JGI-PGF)"/>
            <person name="Walter F."/>
            <person name="Albersmeier A."/>
            <person name="Kalinowski J."/>
            <person name="Ruckert C."/>
        </authorList>
    </citation>
    <scope>NUCLEOTIDE SEQUENCE [LARGE SCALE GENOMIC DNA]</scope>
    <source>
        <strain evidence="12 15">JCM 4205</strain>
    </source>
</reference>
<dbReference type="GO" id="GO:0046983">
    <property type="term" value="F:protein dimerization activity"/>
    <property type="evidence" value="ECO:0007669"/>
    <property type="project" value="InterPro"/>
</dbReference>
<dbReference type="Proteomes" id="UP000642014">
    <property type="component" value="Unassembled WGS sequence"/>
</dbReference>
<evidence type="ECO:0000256" key="3">
    <source>
        <dbReference type="ARBA" id="ARBA00022553"/>
    </source>
</evidence>
<keyword evidence="4" id="KW-0808">Transferase</keyword>
<dbReference type="GO" id="GO:0000155">
    <property type="term" value="F:phosphorelay sensor kinase activity"/>
    <property type="evidence" value="ECO:0007669"/>
    <property type="project" value="InterPro"/>
</dbReference>
<dbReference type="RefSeq" id="WP_063915168.1">
    <property type="nucleotide sequence ID" value="NZ_BMSJ01000012.1"/>
</dbReference>
<evidence type="ECO:0000256" key="2">
    <source>
        <dbReference type="ARBA" id="ARBA00012438"/>
    </source>
</evidence>
<keyword evidence="6 12" id="KW-0418">Kinase</keyword>
<accession>A0AAV4KTV4</accession>
<dbReference type="Proteomes" id="UP000326029">
    <property type="component" value="Chromosome"/>
</dbReference>
<evidence type="ECO:0000256" key="9">
    <source>
        <dbReference type="SAM" id="Phobius"/>
    </source>
</evidence>
<dbReference type="EMBL" id="BMSJ01000012">
    <property type="protein sequence ID" value="GGR44719.1"/>
    <property type="molecule type" value="Genomic_DNA"/>
</dbReference>
<reference evidence="12" key="3">
    <citation type="submission" date="2023-08" db="EMBL/GenBank/DDBJ databases">
        <authorList>
            <person name="Sun Q."/>
            <person name="Ohkuma M."/>
        </authorList>
    </citation>
    <scope>NUCLEOTIDE SEQUENCE</scope>
    <source>
        <strain evidence="12">JCM 4205</strain>
    </source>
</reference>
<evidence type="ECO:0000259" key="10">
    <source>
        <dbReference type="Pfam" id="PF07730"/>
    </source>
</evidence>
<dbReference type="InterPro" id="IPR036890">
    <property type="entry name" value="HATPase_C_sf"/>
</dbReference>
<feature type="transmembrane region" description="Helical" evidence="9">
    <location>
        <begin position="12"/>
        <end position="34"/>
    </location>
</feature>
<keyword evidence="5" id="KW-0547">Nucleotide-binding</keyword>
<dbReference type="AlphaFoldDB" id="A0AAV4KTV4"/>
<evidence type="ECO:0000256" key="4">
    <source>
        <dbReference type="ARBA" id="ARBA00022679"/>
    </source>
</evidence>
<comment type="catalytic activity">
    <reaction evidence="1">
        <text>ATP + protein L-histidine = ADP + protein N-phospho-L-histidine.</text>
        <dbReference type="EC" id="2.7.13.3"/>
    </reaction>
</comment>